<dbReference type="PROSITE" id="PS00211">
    <property type="entry name" value="ABC_TRANSPORTER_1"/>
    <property type="match status" value="1"/>
</dbReference>
<dbReference type="PANTHER" id="PTHR43790">
    <property type="entry name" value="CARBOHYDRATE TRANSPORT ATP-BINDING PROTEIN MG119-RELATED"/>
    <property type="match status" value="1"/>
</dbReference>
<dbReference type="InterPro" id="IPR017871">
    <property type="entry name" value="ABC_transporter-like_CS"/>
</dbReference>
<keyword evidence="4" id="KW-0677">Repeat</keyword>
<dbReference type="InterPro" id="IPR003439">
    <property type="entry name" value="ABC_transporter-like_ATP-bd"/>
</dbReference>
<dbReference type="CDD" id="cd03215">
    <property type="entry name" value="ABC_Carb_Monos_II"/>
    <property type="match status" value="1"/>
</dbReference>
<evidence type="ECO:0000256" key="4">
    <source>
        <dbReference type="ARBA" id="ARBA00022737"/>
    </source>
</evidence>
<organism evidence="10 11">
    <name type="scientific">Zongyangia hominis</name>
    <dbReference type="NCBI Taxonomy" id="2763677"/>
    <lineage>
        <taxon>Bacteria</taxon>
        <taxon>Bacillati</taxon>
        <taxon>Bacillota</taxon>
        <taxon>Clostridia</taxon>
        <taxon>Eubacteriales</taxon>
        <taxon>Oscillospiraceae</taxon>
        <taxon>Zongyangia</taxon>
    </lineage>
</organism>
<dbReference type="InterPro" id="IPR050107">
    <property type="entry name" value="ABC_carbohydrate_import_ATPase"/>
</dbReference>
<name>A0A926EC78_9FIRM</name>
<evidence type="ECO:0000256" key="2">
    <source>
        <dbReference type="ARBA" id="ARBA00022448"/>
    </source>
</evidence>
<evidence type="ECO:0000256" key="3">
    <source>
        <dbReference type="ARBA" id="ARBA00022475"/>
    </source>
</evidence>
<protein>
    <submittedName>
        <fullName evidence="10">ABC transporter ATP-binding protein</fullName>
    </submittedName>
</protein>
<accession>A0A926EC78</accession>
<dbReference type="Pfam" id="PF00005">
    <property type="entry name" value="ABC_tran"/>
    <property type="match status" value="2"/>
</dbReference>
<dbReference type="AlphaFoldDB" id="A0A926EC78"/>
<evidence type="ECO:0000256" key="1">
    <source>
        <dbReference type="ARBA" id="ARBA00004202"/>
    </source>
</evidence>
<feature type="domain" description="ABC transporter" evidence="9">
    <location>
        <begin position="1"/>
        <end position="234"/>
    </location>
</feature>
<evidence type="ECO:0000256" key="6">
    <source>
        <dbReference type="ARBA" id="ARBA00022840"/>
    </source>
</evidence>
<keyword evidence="2" id="KW-0813">Transport</keyword>
<dbReference type="InterPro" id="IPR003593">
    <property type="entry name" value="AAA+_ATPase"/>
</dbReference>
<dbReference type="GO" id="GO:0005886">
    <property type="term" value="C:plasma membrane"/>
    <property type="evidence" value="ECO:0007669"/>
    <property type="project" value="UniProtKB-SubCell"/>
</dbReference>
<evidence type="ECO:0000256" key="5">
    <source>
        <dbReference type="ARBA" id="ARBA00022741"/>
    </source>
</evidence>
<dbReference type="GO" id="GO:0016887">
    <property type="term" value="F:ATP hydrolysis activity"/>
    <property type="evidence" value="ECO:0007669"/>
    <property type="project" value="InterPro"/>
</dbReference>
<dbReference type="SMART" id="SM00382">
    <property type="entry name" value="AAA"/>
    <property type="match status" value="2"/>
</dbReference>
<evidence type="ECO:0000313" key="11">
    <source>
        <dbReference type="Proteomes" id="UP000660861"/>
    </source>
</evidence>
<feature type="domain" description="ABC transporter" evidence="9">
    <location>
        <begin position="254"/>
        <end position="497"/>
    </location>
</feature>
<dbReference type="GO" id="GO:0005524">
    <property type="term" value="F:ATP binding"/>
    <property type="evidence" value="ECO:0007669"/>
    <property type="project" value="UniProtKB-KW"/>
</dbReference>
<evidence type="ECO:0000313" key="10">
    <source>
        <dbReference type="EMBL" id="MBC8569689.1"/>
    </source>
</evidence>
<dbReference type="Proteomes" id="UP000660861">
    <property type="component" value="Unassembled WGS sequence"/>
</dbReference>
<dbReference type="CDD" id="cd03216">
    <property type="entry name" value="ABC_Carb_Monos_I"/>
    <property type="match status" value="1"/>
</dbReference>
<dbReference type="InterPro" id="IPR027417">
    <property type="entry name" value="P-loop_NTPase"/>
</dbReference>
<dbReference type="FunFam" id="3.40.50.300:FF:000127">
    <property type="entry name" value="Ribose import ATP-binding protein RbsA"/>
    <property type="match status" value="1"/>
</dbReference>
<dbReference type="SUPFAM" id="SSF52540">
    <property type="entry name" value="P-loop containing nucleoside triphosphate hydrolases"/>
    <property type="match status" value="2"/>
</dbReference>
<comment type="subcellular location">
    <subcellularLocation>
        <location evidence="1">Cell membrane</location>
        <topology evidence="1">Peripheral membrane protein</topology>
    </subcellularLocation>
</comment>
<keyword evidence="8" id="KW-0472">Membrane</keyword>
<gene>
    <name evidence="10" type="ORF">H8709_02475</name>
</gene>
<keyword evidence="6 10" id="KW-0067">ATP-binding</keyword>
<keyword evidence="5" id="KW-0547">Nucleotide-binding</keyword>
<evidence type="ECO:0000256" key="8">
    <source>
        <dbReference type="ARBA" id="ARBA00023136"/>
    </source>
</evidence>
<dbReference type="PROSITE" id="PS50893">
    <property type="entry name" value="ABC_TRANSPORTER_2"/>
    <property type="match status" value="2"/>
</dbReference>
<dbReference type="PANTHER" id="PTHR43790:SF4">
    <property type="entry name" value="GUANOSINE IMPORT ATP-BINDING PROTEIN NUPO"/>
    <property type="match status" value="1"/>
</dbReference>
<dbReference type="Gene3D" id="3.40.50.300">
    <property type="entry name" value="P-loop containing nucleotide triphosphate hydrolases"/>
    <property type="match status" value="2"/>
</dbReference>
<keyword evidence="11" id="KW-1185">Reference proteome</keyword>
<proteinExistence type="predicted"/>
<keyword evidence="7" id="KW-1278">Translocase</keyword>
<evidence type="ECO:0000256" key="7">
    <source>
        <dbReference type="ARBA" id="ARBA00022967"/>
    </source>
</evidence>
<reference evidence="10" key="1">
    <citation type="submission" date="2020-08" db="EMBL/GenBank/DDBJ databases">
        <title>Genome public.</title>
        <authorList>
            <person name="Liu C."/>
            <person name="Sun Q."/>
        </authorList>
    </citation>
    <scope>NUCLEOTIDE SEQUENCE</scope>
    <source>
        <strain evidence="10">NSJ-54</strain>
    </source>
</reference>
<evidence type="ECO:0000259" key="9">
    <source>
        <dbReference type="PROSITE" id="PS50893"/>
    </source>
</evidence>
<keyword evidence="3" id="KW-1003">Cell membrane</keyword>
<dbReference type="EMBL" id="JACRTC010000001">
    <property type="protein sequence ID" value="MBC8569689.1"/>
    <property type="molecule type" value="Genomic_DNA"/>
</dbReference>
<comment type="caution">
    <text evidence="10">The sequence shown here is derived from an EMBL/GenBank/DDBJ whole genome shotgun (WGS) entry which is preliminary data.</text>
</comment>
<sequence length="506" mass="55823">MRDISKYYGNVAANSHVNFSVQKGEIHSLLGENGAGKTTLMKILYGMTQPDSGTISVGGKKVRIRNPKDAINLGIGMVHQHFMLAAPLTVAENIVLGYEPKKGMFFDFEGAVKEIEALSEQYGLKIDPRAKIQDIPVGQKQRVEIIKALYRKSDLIILDEPTAVLTALEVQELFGVLKGLKEAGKTIIIITHKLKEIMQVSDRVTILRSGEFVCTKNTADTNPNELAELMVGRKVHAMEESFGGDVDESAPVFLEVKDAVYKEHKVKKLNGLSLKVRSGEILGICGVEGNGQTQLIETVTGIIKLRHGKVLVRGEEVKDPTPLRMLNLGVAHIPEDRASRGLIKDFPIRENTILGYHRRRQFSRRGVLNIREMNRYAQEMVENFGIKVGSIYDPVSSLSGGNQQKVVIGRALSQNPDIIIAAQPTRGVDIGAIEYIHEKLIEMKKQGKAILLISAEIDELMALSDNIAVIFGGQIVAQGKASEFDERRLGMLMTGYGKEEKEHGSH</sequence>